<name>A0ABW8C373_9ACTN</name>
<dbReference type="RefSeq" id="WP_399645270.1">
    <property type="nucleotide sequence ID" value="NZ_JBITYG010000002.1"/>
</dbReference>
<proteinExistence type="predicted"/>
<reference evidence="1 2" key="1">
    <citation type="submission" date="2024-10" db="EMBL/GenBank/DDBJ databases">
        <title>The Natural Products Discovery Center: Release of the First 8490 Sequenced Strains for Exploring Actinobacteria Biosynthetic Diversity.</title>
        <authorList>
            <person name="Kalkreuter E."/>
            <person name="Kautsar S.A."/>
            <person name="Yang D."/>
            <person name="Bader C.D."/>
            <person name="Teijaro C.N."/>
            <person name="Fluegel L."/>
            <person name="Davis C.M."/>
            <person name="Simpson J.R."/>
            <person name="Lauterbach L."/>
            <person name="Steele A.D."/>
            <person name="Gui C."/>
            <person name="Meng S."/>
            <person name="Li G."/>
            <person name="Viehrig K."/>
            <person name="Ye F."/>
            <person name="Su P."/>
            <person name="Kiefer A.F."/>
            <person name="Nichols A."/>
            <person name="Cepeda A.J."/>
            <person name="Yan W."/>
            <person name="Fan B."/>
            <person name="Jiang Y."/>
            <person name="Adhikari A."/>
            <person name="Zheng C.-J."/>
            <person name="Schuster L."/>
            <person name="Cowan T.M."/>
            <person name="Smanski M.J."/>
            <person name="Chevrette M.G."/>
            <person name="De Carvalho L.P.S."/>
            <person name="Shen B."/>
        </authorList>
    </citation>
    <scope>NUCLEOTIDE SEQUENCE [LARGE SCALE GENOMIC DNA]</scope>
    <source>
        <strain evidence="1 2">NPDC053399</strain>
    </source>
</reference>
<organism evidence="1 2">
    <name type="scientific">Streptomyces fildesensis</name>
    <dbReference type="NCBI Taxonomy" id="375757"/>
    <lineage>
        <taxon>Bacteria</taxon>
        <taxon>Bacillati</taxon>
        <taxon>Actinomycetota</taxon>
        <taxon>Actinomycetes</taxon>
        <taxon>Kitasatosporales</taxon>
        <taxon>Streptomycetaceae</taxon>
        <taxon>Streptomyces</taxon>
    </lineage>
</organism>
<sequence length="154" mass="17003">MTTNRARKDVIRDRMTATGETYNVAARNILAMRHTSQTAEACRVQRWQPPVRLDLPCPCGSTCEPGEKCGRCHALHKHVARNPGSLVDVEVWEDRYECMGCSASYVVPVLLPDSPWGVVEMVPQGGVAEPVAKARLYPGVLHPRMASEVNHDPS</sequence>
<comment type="caution">
    <text evidence="1">The sequence shown here is derived from an EMBL/GenBank/DDBJ whole genome shotgun (WGS) entry which is preliminary data.</text>
</comment>
<protein>
    <submittedName>
        <fullName evidence="1">Uncharacterized protein</fullName>
    </submittedName>
</protein>
<dbReference type="Proteomes" id="UP001614394">
    <property type="component" value="Unassembled WGS sequence"/>
</dbReference>
<gene>
    <name evidence="1" type="ORF">ACIGXA_07035</name>
</gene>
<keyword evidence="2" id="KW-1185">Reference proteome</keyword>
<dbReference type="EMBL" id="JBITYG010000002">
    <property type="protein sequence ID" value="MFI9100262.1"/>
    <property type="molecule type" value="Genomic_DNA"/>
</dbReference>
<evidence type="ECO:0000313" key="1">
    <source>
        <dbReference type="EMBL" id="MFI9100262.1"/>
    </source>
</evidence>
<evidence type="ECO:0000313" key="2">
    <source>
        <dbReference type="Proteomes" id="UP001614394"/>
    </source>
</evidence>
<accession>A0ABW8C373</accession>